<keyword evidence="7" id="KW-0472">Membrane</keyword>
<feature type="non-terminal residue" evidence="10">
    <location>
        <position position="1"/>
    </location>
</feature>
<evidence type="ECO:0000256" key="1">
    <source>
        <dbReference type="ARBA" id="ARBA00004173"/>
    </source>
</evidence>
<reference evidence="11" key="1">
    <citation type="submission" date="2015-02" db="EMBL/GenBank/DDBJ databases">
        <authorList>
            <person name="Gon?alves P."/>
        </authorList>
    </citation>
    <scope>NUCLEOTIDE SEQUENCE [LARGE SCALE GENOMIC DNA]</scope>
</reference>
<evidence type="ECO:0000256" key="8">
    <source>
        <dbReference type="SAM" id="Coils"/>
    </source>
</evidence>
<keyword evidence="11" id="KW-1185">Reference proteome</keyword>
<dbReference type="Pfam" id="PF07798">
    <property type="entry name" value="CCDC90-like"/>
    <property type="match status" value="1"/>
</dbReference>
<dbReference type="EMBL" id="CENE01000003">
    <property type="protein sequence ID" value="CEQ39644.1"/>
    <property type="molecule type" value="Genomic_DNA"/>
</dbReference>
<feature type="region of interest" description="Disordered" evidence="9">
    <location>
        <begin position="20"/>
        <end position="107"/>
    </location>
</feature>
<dbReference type="OrthoDB" id="1552at2759"/>
<organism evidence="10 11">
    <name type="scientific">Sporidiobolus salmonicolor</name>
    <name type="common">Yeast-like fungus</name>
    <name type="synonym">Sporobolomyces salmonicolor</name>
    <dbReference type="NCBI Taxonomy" id="5005"/>
    <lineage>
        <taxon>Eukaryota</taxon>
        <taxon>Fungi</taxon>
        <taxon>Dikarya</taxon>
        <taxon>Basidiomycota</taxon>
        <taxon>Pucciniomycotina</taxon>
        <taxon>Microbotryomycetes</taxon>
        <taxon>Sporidiobolales</taxon>
        <taxon>Sporidiobolaceae</taxon>
        <taxon>Sporobolomyces</taxon>
    </lineage>
</organism>
<dbReference type="GO" id="GO:0016020">
    <property type="term" value="C:membrane"/>
    <property type="evidence" value="ECO:0007669"/>
    <property type="project" value="UniProtKB-SubCell"/>
</dbReference>
<proteinExistence type="predicted"/>
<keyword evidence="5 8" id="KW-0175">Coiled coil</keyword>
<feature type="coiled-coil region" evidence="8">
    <location>
        <begin position="197"/>
        <end position="250"/>
    </location>
</feature>
<dbReference type="InterPro" id="IPR024461">
    <property type="entry name" value="CCDC90-like"/>
</dbReference>
<sequence length="350" mass="38244">IRHRHCSSSRPSRRARIQAVLDPLRSSTPSRPPAVHRSVRARGAAAHEGCGRSPTSRCGCLDTPPPPPPPPPHTAPPTPTPPPPPPPQDTTEVVISPPLPGLPPLHTHPFDLPRVPFSTHRFVRRLEDADVPRGMATELMKATRNLLLREEERVRADLLSRQDLENEAYLFSAALNELRTGSQVRSRNDSITLKSLTASLQREADAVEQKMKEDMQRLHSDIQLEMNARKEETGSELQGLEMKIMDLNSKFTILLGEVRTEIEATKWISTRRVMTAIVIVVVSVVAYFSSSSSSKNAPPPPPPSIEELGVKPEGEEAEVGTGGGWSFWSSSPAANGAVIGANGKRVGDEE</sequence>
<feature type="compositionally biased region" description="Pro residues" evidence="9">
    <location>
        <begin position="63"/>
        <end position="88"/>
    </location>
</feature>
<evidence type="ECO:0000313" key="11">
    <source>
        <dbReference type="Proteomes" id="UP000243876"/>
    </source>
</evidence>
<dbReference type="AlphaFoldDB" id="A0A0D6EI69"/>
<evidence type="ECO:0000313" key="10">
    <source>
        <dbReference type="EMBL" id="CEQ39644.1"/>
    </source>
</evidence>
<evidence type="ECO:0000256" key="5">
    <source>
        <dbReference type="ARBA" id="ARBA00023054"/>
    </source>
</evidence>
<keyword evidence="4" id="KW-1133">Transmembrane helix</keyword>
<name>A0A0D6EI69_SPOSA</name>
<evidence type="ECO:0000256" key="6">
    <source>
        <dbReference type="ARBA" id="ARBA00023128"/>
    </source>
</evidence>
<keyword evidence="6" id="KW-0496">Mitochondrion</keyword>
<dbReference type="Gene3D" id="1.20.5.340">
    <property type="match status" value="1"/>
</dbReference>
<evidence type="ECO:0000256" key="4">
    <source>
        <dbReference type="ARBA" id="ARBA00022989"/>
    </source>
</evidence>
<evidence type="ECO:0000256" key="7">
    <source>
        <dbReference type="ARBA" id="ARBA00023136"/>
    </source>
</evidence>
<dbReference type="PANTHER" id="PTHR14360:SF12">
    <property type="entry name" value="MOZ PROTEIN REPRESENTS A CHROMATIN-ASSOCIATED ACETYLTRANSFERASE"/>
    <property type="match status" value="1"/>
</dbReference>
<keyword evidence="3" id="KW-0812">Transmembrane</keyword>
<dbReference type="GO" id="GO:0005739">
    <property type="term" value="C:mitochondrion"/>
    <property type="evidence" value="ECO:0007669"/>
    <property type="project" value="UniProtKB-SubCell"/>
</dbReference>
<dbReference type="Proteomes" id="UP000243876">
    <property type="component" value="Unassembled WGS sequence"/>
</dbReference>
<protein>
    <submittedName>
        <fullName evidence="10">SPOSA6832_01204-mRNA-1:cds</fullName>
    </submittedName>
</protein>
<feature type="region of interest" description="Disordered" evidence="9">
    <location>
        <begin position="291"/>
        <end position="350"/>
    </location>
</feature>
<dbReference type="PANTHER" id="PTHR14360">
    <property type="entry name" value="PROTEIN FMP32, MITOCHONDRIAL"/>
    <property type="match status" value="1"/>
</dbReference>
<accession>A0A0D6EI69</accession>
<evidence type="ECO:0000256" key="2">
    <source>
        <dbReference type="ARBA" id="ARBA00004370"/>
    </source>
</evidence>
<evidence type="ECO:0000256" key="3">
    <source>
        <dbReference type="ARBA" id="ARBA00022692"/>
    </source>
</evidence>
<gene>
    <name evidence="10" type="primary">SPOSA6832_01204</name>
</gene>
<comment type="subcellular location">
    <subcellularLocation>
        <location evidence="2">Membrane</location>
    </subcellularLocation>
    <subcellularLocation>
        <location evidence="1">Mitochondrion</location>
    </subcellularLocation>
</comment>
<evidence type="ECO:0000256" key="9">
    <source>
        <dbReference type="SAM" id="MobiDB-lite"/>
    </source>
</evidence>